<organism evidence="7 8">
    <name type="scientific">Lachancea mirantina</name>
    <dbReference type="NCBI Taxonomy" id="1230905"/>
    <lineage>
        <taxon>Eukaryota</taxon>
        <taxon>Fungi</taxon>
        <taxon>Dikarya</taxon>
        <taxon>Ascomycota</taxon>
        <taxon>Saccharomycotina</taxon>
        <taxon>Saccharomycetes</taxon>
        <taxon>Saccharomycetales</taxon>
        <taxon>Saccharomycetaceae</taxon>
        <taxon>Lachancea</taxon>
    </lineage>
</organism>
<evidence type="ECO:0000256" key="5">
    <source>
        <dbReference type="ARBA" id="ARBA00023136"/>
    </source>
</evidence>
<dbReference type="PANTHER" id="PTHR12815">
    <property type="entry name" value="SORTING AND ASSEMBLY MACHINERY SAMM50 PROTEIN FAMILY MEMBER"/>
    <property type="match status" value="1"/>
</dbReference>
<feature type="domain" description="Bacterial surface antigen (D15)" evidence="6">
    <location>
        <begin position="221"/>
        <end position="484"/>
    </location>
</feature>
<comment type="subcellular location">
    <subcellularLocation>
        <location evidence="1">Mitochondrion outer membrane</location>
        <topology evidence="1">Multi-pass membrane protein</topology>
    </subcellularLocation>
</comment>
<dbReference type="STRING" id="1230905.A0A1G4JR43"/>
<dbReference type="Pfam" id="PF01103">
    <property type="entry name" value="Omp85"/>
    <property type="match status" value="1"/>
</dbReference>
<dbReference type="OrthoDB" id="1724197at2759"/>
<keyword evidence="3" id="KW-1134">Transmembrane beta strand</keyword>
<comment type="similarity">
    <text evidence="2">Belongs to the SAM50/omp85 family.</text>
</comment>
<sequence>MTSKDISEELKRASQIARLEHSNTKPLYVSAIEVEGESSLRPLSDALYKAVFDPILSQPVQTLHYILNNFSDIRGKLMHTGLFQDVNVTLENDGSTSSVTRAKDMTLNGIQLGSVLPAVAHIKLSPLTYNTLSLTSTTSDSYSSAGGRLAFVNLLGKAENFVVQADLKYTPFSGRLDEKCFDARLLLPLQKNPSVKGVLDLNYASIDPNEQPFLSAEEMKKQNQVSLNFGVQKSWILENLNSVPVFYNGISLVSRNVESPVLTGAGLSSELFKPFEGSYVKSSFVSEILHDSRKFAGLFPTSGSRFSLMNEYVLSQSLNATDDLPAHPGHDKIRLDFEKHASLSGGYVINSLQLGFGGLFNLADSLAVVHPFDKFYLGGLNTLKGFANNSVGDKGGLFYFKASIASSFRLFHSSKNSPLRLQFFMNAGDVLRLMETRKPASSSGVSLIYRTNVATMDLTYALPVFNRKQDITKAGFSFGVALSFY</sequence>
<name>A0A1G4JR43_9SACH</name>
<evidence type="ECO:0000256" key="2">
    <source>
        <dbReference type="ARBA" id="ARBA00010913"/>
    </source>
</evidence>
<dbReference type="GO" id="GO:0045040">
    <property type="term" value="P:protein insertion into mitochondrial outer membrane"/>
    <property type="evidence" value="ECO:0007669"/>
    <property type="project" value="TreeGrafter"/>
</dbReference>
<protein>
    <submittedName>
        <fullName evidence="7">LAMI_0E13850g1_1</fullName>
    </submittedName>
</protein>
<evidence type="ECO:0000256" key="3">
    <source>
        <dbReference type="ARBA" id="ARBA00022452"/>
    </source>
</evidence>
<evidence type="ECO:0000256" key="4">
    <source>
        <dbReference type="ARBA" id="ARBA00022692"/>
    </source>
</evidence>
<dbReference type="InterPro" id="IPR039910">
    <property type="entry name" value="D15-like"/>
</dbReference>
<dbReference type="Proteomes" id="UP000191024">
    <property type="component" value="Chromosome E"/>
</dbReference>
<gene>
    <name evidence="7" type="ORF">LAMI_0E13850G</name>
</gene>
<dbReference type="Gene3D" id="2.40.160.50">
    <property type="entry name" value="membrane protein fhac: a member of the omp85/tpsb transporter family"/>
    <property type="match status" value="1"/>
</dbReference>
<dbReference type="InterPro" id="IPR000184">
    <property type="entry name" value="Bac_surfAg_D15"/>
</dbReference>
<keyword evidence="4" id="KW-0812">Transmembrane</keyword>
<dbReference type="PANTHER" id="PTHR12815:SF18">
    <property type="entry name" value="SORTING AND ASSEMBLY MACHINERY COMPONENT 50 HOMOLOG"/>
    <property type="match status" value="1"/>
</dbReference>
<evidence type="ECO:0000259" key="6">
    <source>
        <dbReference type="Pfam" id="PF01103"/>
    </source>
</evidence>
<dbReference type="GO" id="GO:0005741">
    <property type="term" value="C:mitochondrial outer membrane"/>
    <property type="evidence" value="ECO:0007669"/>
    <property type="project" value="UniProtKB-SubCell"/>
</dbReference>
<dbReference type="AlphaFoldDB" id="A0A1G4JR43"/>
<evidence type="ECO:0000313" key="7">
    <source>
        <dbReference type="EMBL" id="SCU93291.1"/>
    </source>
</evidence>
<evidence type="ECO:0000313" key="8">
    <source>
        <dbReference type="Proteomes" id="UP000191024"/>
    </source>
</evidence>
<evidence type="ECO:0000256" key="1">
    <source>
        <dbReference type="ARBA" id="ARBA00004374"/>
    </source>
</evidence>
<reference evidence="7 8" key="1">
    <citation type="submission" date="2016-03" db="EMBL/GenBank/DDBJ databases">
        <authorList>
            <person name="Devillers H."/>
        </authorList>
    </citation>
    <scope>NUCLEOTIDE SEQUENCE [LARGE SCALE GENOMIC DNA]</scope>
    <source>
        <strain evidence="7">CBS 11717</strain>
    </source>
</reference>
<proteinExistence type="inferred from homology"/>
<dbReference type="EMBL" id="LT598465">
    <property type="protein sequence ID" value="SCU93291.1"/>
    <property type="molecule type" value="Genomic_DNA"/>
</dbReference>
<keyword evidence="5" id="KW-0472">Membrane</keyword>
<accession>A0A1G4JR43</accession>
<keyword evidence="8" id="KW-1185">Reference proteome</keyword>